<dbReference type="AlphaFoldDB" id="A0A7K3W2G5"/>
<comment type="caution">
    <text evidence="8">The sequence shown here is derived from an EMBL/GenBank/DDBJ whole genome shotgun (WGS) entry which is preliminary data.</text>
</comment>
<dbReference type="Gene3D" id="3.40.630.30">
    <property type="match status" value="1"/>
</dbReference>
<evidence type="ECO:0000313" key="9">
    <source>
        <dbReference type="Proteomes" id="UP000470246"/>
    </source>
</evidence>
<keyword evidence="2 8" id="KW-0808">Transferase</keyword>
<dbReference type="PANTHER" id="PTHR36174">
    <property type="entry name" value="LIPID II:GLYCINE GLYCYLTRANSFERASE"/>
    <property type="match status" value="1"/>
</dbReference>
<dbReference type="PANTHER" id="PTHR36174:SF1">
    <property type="entry name" value="LIPID II:GLYCINE GLYCYLTRANSFERASE"/>
    <property type="match status" value="1"/>
</dbReference>
<comment type="similarity">
    <text evidence="1">Belongs to the FemABX family.</text>
</comment>
<sequence length="346" mass="37784">MTGPLRVDPRTDPRWEALVSGPGGSLFTSPPWIGAVCDTYGFEPTADVVVAPAGRPVAGVAWVDVRDLRGQRRSVLPFCDRAEPVAADAQAWSAVSGRLLAGDLPVTVRSLAGAAPDGDARFTVVGEAAWHETRLDRPLDAVHRSFRSQTRRNIATAERSGVEVVLSAGSEAVQELHRLHVELRKRKYRLLAQPAELFERIWKAFAPADGVRTALALVDGRPVAGALYLVWQDTVYYKFGASRAEHLALRPNDAIHWALIQWASERGLRALDWGLSDLDQPGLVAYKRKWASTEGRIRTLNAGGPPVGRSADVEHTLRVVTDLMTDPSVPDDVTARAGAALYRYFC</sequence>
<dbReference type="SUPFAM" id="SSF55729">
    <property type="entry name" value="Acyl-CoA N-acyltransferases (Nat)"/>
    <property type="match status" value="1"/>
</dbReference>
<dbReference type="GO" id="GO:0016755">
    <property type="term" value="F:aminoacyltransferase activity"/>
    <property type="evidence" value="ECO:0007669"/>
    <property type="project" value="InterPro"/>
</dbReference>
<dbReference type="GO" id="GO:0008360">
    <property type="term" value="P:regulation of cell shape"/>
    <property type="evidence" value="ECO:0007669"/>
    <property type="project" value="UniProtKB-KW"/>
</dbReference>
<evidence type="ECO:0000256" key="6">
    <source>
        <dbReference type="ARBA" id="ARBA00023316"/>
    </source>
</evidence>
<evidence type="ECO:0000256" key="3">
    <source>
        <dbReference type="ARBA" id="ARBA00022960"/>
    </source>
</evidence>
<keyword evidence="3" id="KW-0133">Cell shape</keyword>
<evidence type="ECO:0000313" key="8">
    <source>
        <dbReference type="EMBL" id="NEK59055.1"/>
    </source>
</evidence>
<dbReference type="GO" id="GO:0009252">
    <property type="term" value="P:peptidoglycan biosynthetic process"/>
    <property type="evidence" value="ECO:0007669"/>
    <property type="project" value="UniProtKB-KW"/>
</dbReference>
<protein>
    <submittedName>
        <fullName evidence="8">GNAT family N-acetyltransferase</fullName>
    </submittedName>
</protein>
<dbReference type="Pfam" id="PF13480">
    <property type="entry name" value="Acetyltransf_6"/>
    <property type="match status" value="1"/>
</dbReference>
<dbReference type="InterPro" id="IPR003447">
    <property type="entry name" value="FEMABX"/>
</dbReference>
<reference evidence="8 9" key="1">
    <citation type="submission" date="2020-02" db="EMBL/GenBank/DDBJ databases">
        <title>Geodermatophilus sabuli CPCC 205279 I12A-02694.</title>
        <authorList>
            <person name="Jiang Z."/>
        </authorList>
    </citation>
    <scope>NUCLEOTIDE SEQUENCE [LARGE SCALE GENOMIC DNA]</scope>
    <source>
        <strain evidence="8 9">I12A-02694</strain>
    </source>
</reference>
<dbReference type="Proteomes" id="UP000470246">
    <property type="component" value="Unassembled WGS sequence"/>
</dbReference>
<dbReference type="InterPro" id="IPR038740">
    <property type="entry name" value="BioF2-like_GNAT_dom"/>
</dbReference>
<keyword evidence="9" id="KW-1185">Reference proteome</keyword>
<evidence type="ECO:0000256" key="2">
    <source>
        <dbReference type="ARBA" id="ARBA00022679"/>
    </source>
</evidence>
<gene>
    <name evidence="8" type="ORF">GCU56_14380</name>
</gene>
<organism evidence="8 9">
    <name type="scientific">Geodermatophilus sabuli</name>
    <dbReference type="NCBI Taxonomy" id="1564158"/>
    <lineage>
        <taxon>Bacteria</taxon>
        <taxon>Bacillati</taxon>
        <taxon>Actinomycetota</taxon>
        <taxon>Actinomycetes</taxon>
        <taxon>Geodermatophilales</taxon>
        <taxon>Geodermatophilaceae</taxon>
        <taxon>Geodermatophilus</taxon>
    </lineage>
</organism>
<evidence type="ECO:0000256" key="5">
    <source>
        <dbReference type="ARBA" id="ARBA00023315"/>
    </source>
</evidence>
<name>A0A7K3W2G5_9ACTN</name>
<dbReference type="InterPro" id="IPR050644">
    <property type="entry name" value="PG_Glycine_Bridge_Synth"/>
</dbReference>
<feature type="domain" description="BioF2-like acetyltransferase" evidence="7">
    <location>
        <begin position="144"/>
        <end position="278"/>
    </location>
</feature>
<keyword evidence="5" id="KW-0012">Acyltransferase</keyword>
<dbReference type="InterPro" id="IPR016181">
    <property type="entry name" value="Acyl_CoA_acyltransferase"/>
</dbReference>
<evidence type="ECO:0000256" key="4">
    <source>
        <dbReference type="ARBA" id="ARBA00022984"/>
    </source>
</evidence>
<keyword evidence="6" id="KW-0961">Cell wall biogenesis/degradation</keyword>
<keyword evidence="4" id="KW-0573">Peptidoglycan synthesis</keyword>
<accession>A0A7K3W2G5</accession>
<dbReference type="GO" id="GO:0071555">
    <property type="term" value="P:cell wall organization"/>
    <property type="evidence" value="ECO:0007669"/>
    <property type="project" value="UniProtKB-KW"/>
</dbReference>
<evidence type="ECO:0000256" key="1">
    <source>
        <dbReference type="ARBA" id="ARBA00009943"/>
    </source>
</evidence>
<evidence type="ECO:0000259" key="7">
    <source>
        <dbReference type="Pfam" id="PF13480"/>
    </source>
</evidence>
<dbReference type="PROSITE" id="PS51191">
    <property type="entry name" value="FEMABX"/>
    <property type="match status" value="1"/>
</dbReference>
<proteinExistence type="inferred from homology"/>
<dbReference type="RefSeq" id="WP_163482419.1">
    <property type="nucleotide sequence ID" value="NZ_JAAGWF010000015.1"/>
</dbReference>
<dbReference type="EMBL" id="JAAGWF010000015">
    <property type="protein sequence ID" value="NEK59055.1"/>
    <property type="molecule type" value="Genomic_DNA"/>
</dbReference>